<dbReference type="UniPathway" id="UPA00288">
    <property type="reaction ID" value="UER01023"/>
</dbReference>
<dbReference type="RefSeq" id="WP_040092526.1">
    <property type="nucleotide sequence ID" value="NZ_CM020866.1"/>
</dbReference>
<comment type="catalytic activity">
    <reaction evidence="10">
        <text>(6R)-5,10-methylene-5,6,7,8-tetrahydrofolate + glycine + H2O = (6S)-5,6,7,8-tetrahydrofolate + L-serine</text>
        <dbReference type="Rhea" id="RHEA:15481"/>
        <dbReference type="ChEBI" id="CHEBI:15377"/>
        <dbReference type="ChEBI" id="CHEBI:15636"/>
        <dbReference type="ChEBI" id="CHEBI:33384"/>
        <dbReference type="ChEBI" id="CHEBI:57305"/>
        <dbReference type="ChEBI" id="CHEBI:57453"/>
        <dbReference type="EC" id="2.1.2.1"/>
    </reaction>
</comment>
<name>A0A2P6FA81_9MOLU</name>
<dbReference type="CDD" id="cd00378">
    <property type="entry name" value="SHMT"/>
    <property type="match status" value="1"/>
</dbReference>
<comment type="subunit">
    <text evidence="4 10">Homodimer.</text>
</comment>
<dbReference type="AlphaFoldDB" id="A0A2P6FA81"/>
<dbReference type="UniPathway" id="UPA00193"/>
<dbReference type="GO" id="GO:0035999">
    <property type="term" value="P:tetrahydrofolate interconversion"/>
    <property type="evidence" value="ECO:0007669"/>
    <property type="project" value="UniProtKB-UniRule"/>
</dbReference>
<dbReference type="PROSITE" id="PS00096">
    <property type="entry name" value="SHMT"/>
    <property type="match status" value="1"/>
</dbReference>
<evidence type="ECO:0000256" key="1">
    <source>
        <dbReference type="ARBA" id="ARBA00001933"/>
    </source>
</evidence>
<keyword evidence="5 10" id="KW-0963">Cytoplasm</keyword>
<dbReference type="Gene3D" id="3.40.640.10">
    <property type="entry name" value="Type I PLP-dependent aspartate aminotransferase-like (Major domain)"/>
    <property type="match status" value="1"/>
</dbReference>
<dbReference type="Pfam" id="PF00464">
    <property type="entry name" value="SHMT"/>
    <property type="match status" value="1"/>
</dbReference>
<dbReference type="InterPro" id="IPR039429">
    <property type="entry name" value="SHMT-like_dom"/>
</dbReference>
<feature type="site" description="Plays an important role in substrate specificity" evidence="10">
    <location>
        <position position="221"/>
    </location>
</feature>
<evidence type="ECO:0000256" key="10">
    <source>
        <dbReference type="HAMAP-Rule" id="MF_00051"/>
    </source>
</evidence>
<keyword evidence="13" id="KW-0489">Methyltransferase</keyword>
<dbReference type="GO" id="GO:0005829">
    <property type="term" value="C:cytosol"/>
    <property type="evidence" value="ECO:0007669"/>
    <property type="project" value="TreeGrafter"/>
</dbReference>
<dbReference type="FunFam" id="3.40.640.10:FF:000001">
    <property type="entry name" value="Serine hydroxymethyltransferase"/>
    <property type="match status" value="1"/>
</dbReference>
<dbReference type="OrthoDB" id="9803846at2"/>
<dbReference type="EC" id="2.1.2.1" evidence="10"/>
<comment type="similarity">
    <text evidence="3 10">Belongs to the SHMT family.</text>
</comment>
<dbReference type="InterPro" id="IPR015424">
    <property type="entry name" value="PyrdxlP-dep_Trfase"/>
</dbReference>
<dbReference type="InterPro" id="IPR015421">
    <property type="entry name" value="PyrdxlP-dep_Trfase_major"/>
</dbReference>
<comment type="cofactor">
    <cofactor evidence="1 10 11">
        <name>pyridoxal 5'-phosphate</name>
        <dbReference type="ChEBI" id="CHEBI:597326"/>
    </cofactor>
</comment>
<evidence type="ECO:0000256" key="11">
    <source>
        <dbReference type="PIRSR" id="PIRSR000412-50"/>
    </source>
</evidence>
<accession>A0A2P6FA81</accession>
<keyword evidence="10" id="KW-0028">Amino-acid biosynthesis</keyword>
<feature type="binding site" evidence="10">
    <location>
        <begin position="117"/>
        <end position="119"/>
    </location>
    <ligand>
        <name>(6S)-5,6,7,8-tetrahydrofolate</name>
        <dbReference type="ChEBI" id="CHEBI:57453"/>
    </ligand>
</feature>
<comment type="function">
    <text evidence="9">Catalyzes the reversible interconversion of serine and glycine with tetrahydrofolate (THF) serving as the one-carbon carrier. This reaction serves as the major source of one-carbon groups required for the biosynthesis of purines, thymidylate, methionine, and other important biomolecules. Also exhibits THF-independent aldolase activity toward beta-hydroxyamino acids, producing glycine and aldehydes, via a retro-aldol mechanism. Thus, is able to catalyze the cleavage of L-allo-threonine.</text>
</comment>
<evidence type="ECO:0000313" key="13">
    <source>
        <dbReference type="EMBL" id="PQM30363.1"/>
    </source>
</evidence>
<dbReference type="GO" id="GO:0019264">
    <property type="term" value="P:glycine biosynthetic process from serine"/>
    <property type="evidence" value="ECO:0007669"/>
    <property type="project" value="UniProtKB-UniRule"/>
</dbReference>
<dbReference type="GO" id="GO:0008168">
    <property type="term" value="F:methyltransferase activity"/>
    <property type="evidence" value="ECO:0007669"/>
    <property type="project" value="UniProtKB-KW"/>
</dbReference>
<dbReference type="GO" id="GO:0032259">
    <property type="term" value="P:methylation"/>
    <property type="evidence" value="ECO:0007669"/>
    <property type="project" value="UniProtKB-KW"/>
</dbReference>
<comment type="caution">
    <text evidence="10">Lacks conserved residue(s) required for the propagation of feature annotation.</text>
</comment>
<organism evidence="13 14">
    <name type="scientific">Spiroplasma poulsonii</name>
    <dbReference type="NCBI Taxonomy" id="2138"/>
    <lineage>
        <taxon>Bacteria</taxon>
        <taxon>Bacillati</taxon>
        <taxon>Mycoplasmatota</taxon>
        <taxon>Mollicutes</taxon>
        <taxon>Entomoplasmatales</taxon>
        <taxon>Spiroplasmataceae</taxon>
        <taxon>Spiroplasma</taxon>
    </lineage>
</organism>
<evidence type="ECO:0000256" key="2">
    <source>
        <dbReference type="ARBA" id="ARBA00004496"/>
    </source>
</evidence>
<comment type="pathway">
    <text evidence="10">Amino-acid biosynthesis; glycine biosynthesis; glycine from L-serine: step 1/1.</text>
</comment>
<keyword evidence="14" id="KW-1185">Reference proteome</keyword>
<dbReference type="NCBIfam" id="NF000586">
    <property type="entry name" value="PRK00011.1"/>
    <property type="match status" value="1"/>
</dbReference>
<dbReference type="InterPro" id="IPR049943">
    <property type="entry name" value="Ser_HO-MeTrfase-like"/>
</dbReference>
<gene>
    <name evidence="10 13" type="primary">glyA</name>
    <name evidence="13" type="ORF">SMSRO_SF001240</name>
</gene>
<protein>
    <recommendedName>
        <fullName evidence="10">Serine hydroxymethyltransferase</fullName>
        <shortName evidence="10">SHMT</shortName>
        <shortName evidence="10">Serine methylase</shortName>
        <ecNumber evidence="10">2.1.2.1</ecNumber>
    </recommendedName>
</protein>
<dbReference type="GO" id="GO:0004372">
    <property type="term" value="F:glycine hydroxymethyltransferase activity"/>
    <property type="evidence" value="ECO:0007669"/>
    <property type="project" value="UniProtKB-UniRule"/>
</dbReference>
<comment type="pathway">
    <text evidence="10">One-carbon metabolism; tetrahydrofolate interconversion.</text>
</comment>
<evidence type="ECO:0000313" key="14">
    <source>
        <dbReference type="Proteomes" id="UP000031565"/>
    </source>
</evidence>
<keyword evidence="6 10" id="KW-0554">One-carbon metabolism</keyword>
<reference evidence="13 14" key="1">
    <citation type="journal article" date="2015" name="MBio">
        <title>Genome sequence of the Drosophila melanogaster male-killing Spiroplasma strain MSRO endosymbiont.</title>
        <authorList>
            <person name="Paredes J.C."/>
            <person name="Herren J.K."/>
            <person name="Schupfer F."/>
            <person name="Marin R."/>
            <person name="Claverol S."/>
            <person name="Kuo C.H."/>
            <person name="Lemaitre B."/>
            <person name="Beven L."/>
        </authorList>
    </citation>
    <scope>NUCLEOTIDE SEQUENCE [LARGE SCALE GENOMIC DNA]</scope>
    <source>
        <strain evidence="13 14">MSRO</strain>
    </source>
</reference>
<feature type="domain" description="Serine hydroxymethyltransferase-like" evidence="12">
    <location>
        <begin position="3"/>
        <end position="377"/>
    </location>
</feature>
<keyword evidence="8 10" id="KW-0663">Pyridoxal phosphate</keyword>
<evidence type="ECO:0000256" key="5">
    <source>
        <dbReference type="ARBA" id="ARBA00022490"/>
    </source>
</evidence>
<comment type="subcellular location">
    <subcellularLocation>
        <location evidence="2 10">Cytoplasm</location>
    </subcellularLocation>
</comment>
<keyword evidence="7 10" id="KW-0808">Transferase</keyword>
<dbReference type="GO" id="GO:0030170">
    <property type="term" value="F:pyridoxal phosphate binding"/>
    <property type="evidence" value="ECO:0007669"/>
    <property type="project" value="UniProtKB-UniRule"/>
</dbReference>
<dbReference type="Gene3D" id="3.90.1150.10">
    <property type="entry name" value="Aspartate Aminotransferase, domain 1"/>
    <property type="match status" value="1"/>
</dbReference>
<feature type="modified residue" description="N6-(pyridoxal phosphate)lysine" evidence="10 11">
    <location>
        <position position="222"/>
    </location>
</feature>
<evidence type="ECO:0000256" key="9">
    <source>
        <dbReference type="ARBA" id="ARBA00054606"/>
    </source>
</evidence>
<dbReference type="HAMAP" id="MF_00051">
    <property type="entry name" value="SHMT"/>
    <property type="match status" value="1"/>
</dbReference>
<dbReference type="InterPro" id="IPR019798">
    <property type="entry name" value="Ser_HO-MeTrfase_PLP_BS"/>
</dbReference>
<dbReference type="InterPro" id="IPR015422">
    <property type="entry name" value="PyrdxlP-dep_Trfase_small"/>
</dbReference>
<dbReference type="EMBL" id="JTLV02000001">
    <property type="protein sequence ID" value="PQM30363.1"/>
    <property type="molecule type" value="Genomic_DNA"/>
</dbReference>
<evidence type="ECO:0000256" key="8">
    <source>
        <dbReference type="ARBA" id="ARBA00022898"/>
    </source>
</evidence>
<dbReference type="InterPro" id="IPR001085">
    <property type="entry name" value="Ser_HO-MeTrfase"/>
</dbReference>
<evidence type="ECO:0000256" key="3">
    <source>
        <dbReference type="ARBA" id="ARBA00006376"/>
    </source>
</evidence>
<sequence length="413" mass="45575">MKVNPQIKELINLELKRQQDHIELIASENYVSEAVLAVTGSILTNKYAEGYPFHRYYGGCEYIDQIEQLAIDKVKELFQSEHANVQAHSGSQANASAYYALLQPHDTILAMDLAAGGHLTHGHKVNFSGRLYNFCSYGVDPKTEMLDYDAIEKNAVEVKPKLIVAGASAYSREIDFKKFRVIADKVGALLMVDMAHIAGLVAAGLHQSPIPYADVVTSTTHKTLRGPRGGLILSKQKWAKKIDGAVFPGNQGGPLEHVIAAKAQCFLEALEPSFNQYQAEIVNNAKVLATTLKGKNLRLVADGTDNHLLMVDVKSSLGISGQQAKEILQKIGIICNKNMIPFDQESPVVTSGIRLGTAAMTTRGFGSKEFQQIGEIIYYVFKEPTDENIAKYQNEVKKLLHDFPIYSNWHLTT</sequence>
<dbReference type="PANTHER" id="PTHR11680">
    <property type="entry name" value="SERINE HYDROXYMETHYLTRANSFERASE"/>
    <property type="match status" value="1"/>
</dbReference>
<evidence type="ECO:0000256" key="7">
    <source>
        <dbReference type="ARBA" id="ARBA00022679"/>
    </source>
</evidence>
<proteinExistence type="inferred from homology"/>
<dbReference type="Proteomes" id="UP000031565">
    <property type="component" value="Unassembled WGS sequence"/>
</dbReference>
<evidence type="ECO:0000256" key="6">
    <source>
        <dbReference type="ARBA" id="ARBA00022563"/>
    </source>
</evidence>
<dbReference type="STRING" id="2138.SMSRO_v1c01200"/>
<dbReference type="PANTHER" id="PTHR11680:SF35">
    <property type="entry name" value="SERINE HYDROXYMETHYLTRANSFERASE 1"/>
    <property type="match status" value="1"/>
</dbReference>
<evidence type="ECO:0000259" key="12">
    <source>
        <dbReference type="Pfam" id="PF00464"/>
    </source>
</evidence>
<dbReference type="SUPFAM" id="SSF53383">
    <property type="entry name" value="PLP-dependent transferases"/>
    <property type="match status" value="1"/>
</dbReference>
<feature type="binding site" evidence="10">
    <location>
        <position position="113"/>
    </location>
    <ligand>
        <name>(6S)-5,6,7,8-tetrahydrofolate</name>
        <dbReference type="ChEBI" id="CHEBI:57453"/>
    </ligand>
</feature>
<comment type="caution">
    <text evidence="13">The sequence shown here is derived from an EMBL/GenBank/DDBJ whole genome shotgun (WGS) entry which is preliminary data.</text>
</comment>
<evidence type="ECO:0000256" key="4">
    <source>
        <dbReference type="ARBA" id="ARBA00011738"/>
    </source>
</evidence>
<dbReference type="PIRSF" id="PIRSF000412">
    <property type="entry name" value="SHMT"/>
    <property type="match status" value="1"/>
</dbReference>